<gene>
    <name evidence="2" type="ORF">RHGRI_000033</name>
</gene>
<organism evidence="2 3">
    <name type="scientific">Rhododendron griersonianum</name>
    <dbReference type="NCBI Taxonomy" id="479676"/>
    <lineage>
        <taxon>Eukaryota</taxon>
        <taxon>Viridiplantae</taxon>
        <taxon>Streptophyta</taxon>
        <taxon>Embryophyta</taxon>
        <taxon>Tracheophyta</taxon>
        <taxon>Spermatophyta</taxon>
        <taxon>Magnoliopsida</taxon>
        <taxon>eudicotyledons</taxon>
        <taxon>Gunneridae</taxon>
        <taxon>Pentapetalae</taxon>
        <taxon>asterids</taxon>
        <taxon>Ericales</taxon>
        <taxon>Ericaceae</taxon>
        <taxon>Ericoideae</taxon>
        <taxon>Rhodoreae</taxon>
        <taxon>Rhododendron</taxon>
    </lineage>
</organism>
<accession>A0AAV6LEZ9</accession>
<protein>
    <submittedName>
        <fullName evidence="2">Uncharacterized protein</fullName>
    </submittedName>
</protein>
<evidence type="ECO:0000313" key="3">
    <source>
        <dbReference type="Proteomes" id="UP000823749"/>
    </source>
</evidence>
<dbReference type="EMBL" id="JACTNZ010000001">
    <property type="protein sequence ID" value="KAG5563693.1"/>
    <property type="molecule type" value="Genomic_DNA"/>
</dbReference>
<comment type="caution">
    <text evidence="2">The sequence shown here is derived from an EMBL/GenBank/DDBJ whole genome shotgun (WGS) entry which is preliminary data.</text>
</comment>
<name>A0AAV6LEZ9_9ERIC</name>
<evidence type="ECO:0000256" key="1">
    <source>
        <dbReference type="SAM" id="Phobius"/>
    </source>
</evidence>
<keyword evidence="3" id="KW-1185">Reference proteome</keyword>
<keyword evidence="1" id="KW-0812">Transmembrane</keyword>
<proteinExistence type="predicted"/>
<sequence length="55" mass="6592">MLSLIQELSLSPLPLLFLMYRMSLVFVSIYYLYKNYAMTLSALFSFFLLFAYFRT</sequence>
<feature type="transmembrane region" description="Helical" evidence="1">
    <location>
        <begin position="12"/>
        <end position="30"/>
    </location>
</feature>
<keyword evidence="1" id="KW-0472">Membrane</keyword>
<reference evidence="2" key="1">
    <citation type="submission" date="2020-08" db="EMBL/GenBank/DDBJ databases">
        <title>Plant Genome Project.</title>
        <authorList>
            <person name="Zhang R.-G."/>
        </authorList>
    </citation>
    <scope>NUCLEOTIDE SEQUENCE</scope>
    <source>
        <strain evidence="2">WSP0</strain>
        <tissue evidence="2">Leaf</tissue>
    </source>
</reference>
<dbReference type="AlphaFoldDB" id="A0AAV6LEZ9"/>
<keyword evidence="1" id="KW-1133">Transmembrane helix</keyword>
<evidence type="ECO:0000313" key="2">
    <source>
        <dbReference type="EMBL" id="KAG5563693.1"/>
    </source>
</evidence>
<dbReference type="Proteomes" id="UP000823749">
    <property type="component" value="Chromosome 1"/>
</dbReference>
<feature type="transmembrane region" description="Helical" evidence="1">
    <location>
        <begin position="36"/>
        <end position="53"/>
    </location>
</feature>